<keyword evidence="3" id="KW-1185">Reference proteome</keyword>
<protein>
    <submittedName>
        <fullName evidence="2">Uncharacterized protein</fullName>
    </submittedName>
</protein>
<name>A0AAV8Q9Z9_ENSVE</name>
<evidence type="ECO:0000313" key="3">
    <source>
        <dbReference type="Proteomes" id="UP001222027"/>
    </source>
</evidence>
<feature type="compositionally biased region" description="Basic residues" evidence="1">
    <location>
        <begin position="16"/>
        <end position="30"/>
    </location>
</feature>
<sequence length="106" mass="11665">MTDRDKDSGEAEGVRRRVRLRRPLPRRKRLQVQNNGSGGECGSGARCVQVPGALQLRSLRLRSYGLPVGGRTGGVHVRTGVHLRAVFDVSLRQQSLPEPCHACLLE</sequence>
<reference evidence="2 3" key="1">
    <citation type="submission" date="2022-12" db="EMBL/GenBank/DDBJ databases">
        <title>Chromosome-scale assembly of the Ensete ventricosum genome.</title>
        <authorList>
            <person name="Dussert Y."/>
            <person name="Stocks J."/>
            <person name="Wendawek A."/>
            <person name="Woldeyes F."/>
            <person name="Nichols R.A."/>
            <person name="Borrell J.S."/>
        </authorList>
    </citation>
    <scope>NUCLEOTIDE SEQUENCE [LARGE SCALE GENOMIC DNA]</scope>
    <source>
        <strain evidence="3">cv. Maze</strain>
        <tissue evidence="2">Seeds</tissue>
    </source>
</reference>
<dbReference type="Proteomes" id="UP001222027">
    <property type="component" value="Unassembled WGS sequence"/>
</dbReference>
<proteinExistence type="predicted"/>
<dbReference type="EMBL" id="JAQQAF010000008">
    <property type="protein sequence ID" value="KAJ8467944.1"/>
    <property type="molecule type" value="Genomic_DNA"/>
</dbReference>
<dbReference type="AlphaFoldDB" id="A0AAV8Q9Z9"/>
<feature type="compositionally biased region" description="Basic and acidic residues" evidence="1">
    <location>
        <begin position="1"/>
        <end position="15"/>
    </location>
</feature>
<evidence type="ECO:0000256" key="1">
    <source>
        <dbReference type="SAM" id="MobiDB-lite"/>
    </source>
</evidence>
<organism evidence="2 3">
    <name type="scientific">Ensete ventricosum</name>
    <name type="common">Abyssinian banana</name>
    <name type="synonym">Musa ensete</name>
    <dbReference type="NCBI Taxonomy" id="4639"/>
    <lineage>
        <taxon>Eukaryota</taxon>
        <taxon>Viridiplantae</taxon>
        <taxon>Streptophyta</taxon>
        <taxon>Embryophyta</taxon>
        <taxon>Tracheophyta</taxon>
        <taxon>Spermatophyta</taxon>
        <taxon>Magnoliopsida</taxon>
        <taxon>Liliopsida</taxon>
        <taxon>Zingiberales</taxon>
        <taxon>Musaceae</taxon>
        <taxon>Ensete</taxon>
    </lineage>
</organism>
<gene>
    <name evidence="2" type="ORF">OPV22_030496</name>
</gene>
<feature type="region of interest" description="Disordered" evidence="1">
    <location>
        <begin position="1"/>
        <end position="44"/>
    </location>
</feature>
<accession>A0AAV8Q9Z9</accession>
<comment type="caution">
    <text evidence="2">The sequence shown here is derived from an EMBL/GenBank/DDBJ whole genome shotgun (WGS) entry which is preliminary data.</text>
</comment>
<evidence type="ECO:0000313" key="2">
    <source>
        <dbReference type="EMBL" id="KAJ8467944.1"/>
    </source>
</evidence>